<dbReference type="RefSeq" id="WP_151573830.1">
    <property type="nucleotide sequence ID" value="NZ_WBOT01000003.1"/>
</dbReference>
<dbReference type="InterPro" id="IPR020013">
    <property type="entry name" value="Flagellar_FlgE/F/G"/>
</dbReference>
<dbReference type="Pfam" id="PF00460">
    <property type="entry name" value="Flg_bb_rod"/>
    <property type="match status" value="1"/>
</dbReference>
<dbReference type="Pfam" id="PF22692">
    <property type="entry name" value="LlgE_F_G_D1"/>
    <property type="match status" value="1"/>
</dbReference>
<dbReference type="PANTHER" id="PTHR30435">
    <property type="entry name" value="FLAGELLAR PROTEIN"/>
    <property type="match status" value="1"/>
</dbReference>
<gene>
    <name evidence="7" type="ORF">F7732_10560</name>
</gene>
<feature type="domain" description="Flagellar hook protein FlgE/F/G-like D1" evidence="6">
    <location>
        <begin position="107"/>
        <end position="174"/>
    </location>
</feature>
<dbReference type="Proteomes" id="UP000441354">
    <property type="component" value="Unassembled WGS sequence"/>
</dbReference>
<keyword evidence="7" id="KW-0966">Cell projection</keyword>
<keyword evidence="3" id="KW-0175">Coiled coil</keyword>
<sequence>MNRTMITATNTLAQLQKQMDIVSNNVANIDTNGFKRREANFTDLLFQQFNNGPGAPGAGDAGRLTPNGIRQGTGAKLAISKIVMAQGNLKTTDRPLDMALTAEGQVFRVLEQNDNGSAIRYTRDGAFYLTPISQNETMLVTGNGYPVLDENNNPITINAQASNFALSETGRLTVDVPGGGTASYDLGISYVNKPQFLEQKGGNLLGLPENMADLGVEAEEILTELNGPLRNQIGIAQGVLEQSNVDLSKEMTELINLQRSYQFQSRSISMADQMMGLVNGIR</sequence>
<name>A0A7V7RL93_9BACI</name>
<dbReference type="OrthoDB" id="9804559at2"/>
<feature type="domain" description="Flagellar basal-body/hook protein C-terminal" evidence="5">
    <location>
        <begin position="236"/>
        <end position="279"/>
    </location>
</feature>
<feature type="coiled-coil region" evidence="3">
    <location>
        <begin position="5"/>
        <end position="32"/>
    </location>
</feature>
<dbReference type="NCBIfam" id="TIGR03506">
    <property type="entry name" value="FlgEFG_subfam"/>
    <property type="match status" value="1"/>
</dbReference>
<comment type="similarity">
    <text evidence="1 2">Belongs to the flagella basal body rod proteins family.</text>
</comment>
<keyword evidence="7" id="KW-0969">Cilium</keyword>
<evidence type="ECO:0000259" key="6">
    <source>
        <dbReference type="Pfam" id="PF22692"/>
    </source>
</evidence>
<dbReference type="EMBL" id="WBOT01000003">
    <property type="protein sequence ID" value="KAB2332532.1"/>
    <property type="molecule type" value="Genomic_DNA"/>
</dbReference>
<dbReference type="InterPro" id="IPR053967">
    <property type="entry name" value="LlgE_F_G-like_D1"/>
</dbReference>
<dbReference type="GO" id="GO:0009425">
    <property type="term" value="C:bacterial-type flagellum basal body"/>
    <property type="evidence" value="ECO:0007669"/>
    <property type="project" value="UniProtKB-SubCell"/>
</dbReference>
<evidence type="ECO:0000256" key="2">
    <source>
        <dbReference type="RuleBase" id="RU362116"/>
    </source>
</evidence>
<dbReference type="GO" id="GO:0071978">
    <property type="term" value="P:bacterial-type flagellum-dependent swarming motility"/>
    <property type="evidence" value="ECO:0007669"/>
    <property type="project" value="TreeGrafter"/>
</dbReference>
<keyword evidence="2" id="KW-0975">Bacterial flagellum</keyword>
<evidence type="ECO:0000256" key="1">
    <source>
        <dbReference type="ARBA" id="ARBA00009677"/>
    </source>
</evidence>
<dbReference type="PROSITE" id="PS00588">
    <property type="entry name" value="FLAGELLA_BB_ROD"/>
    <property type="match status" value="1"/>
</dbReference>
<evidence type="ECO:0000259" key="5">
    <source>
        <dbReference type="Pfam" id="PF06429"/>
    </source>
</evidence>
<dbReference type="InterPro" id="IPR001444">
    <property type="entry name" value="Flag_bb_rod_N"/>
</dbReference>
<evidence type="ECO:0000256" key="3">
    <source>
        <dbReference type="SAM" id="Coils"/>
    </source>
</evidence>
<reference evidence="7 8" key="1">
    <citation type="journal article" date="2014" name="Arch. Microbiol.">
        <title>Bacillus mesophilum sp. nov., strain IITR-54T, a novel 4-chlorobiphenyl dechlorinating bacterium.</title>
        <authorList>
            <person name="Manickam N."/>
            <person name="Singh N.K."/>
            <person name="Bajaj A."/>
            <person name="Kumar R.M."/>
            <person name="Kaur G."/>
            <person name="Kaur N."/>
            <person name="Bala M."/>
            <person name="Kumar A."/>
            <person name="Mayilraj S."/>
        </authorList>
    </citation>
    <scope>NUCLEOTIDE SEQUENCE [LARGE SCALE GENOMIC DNA]</scope>
    <source>
        <strain evidence="7 8">IITR-54</strain>
    </source>
</reference>
<comment type="subcellular location">
    <subcellularLocation>
        <location evidence="2">Bacterial flagellum basal body</location>
    </subcellularLocation>
</comment>
<dbReference type="AlphaFoldDB" id="A0A7V7RL93"/>
<dbReference type="InterPro" id="IPR010930">
    <property type="entry name" value="Flg_bb/hook_C_dom"/>
</dbReference>
<organism evidence="7 8">
    <name type="scientific">Bacillus mesophilum</name>
    <dbReference type="NCBI Taxonomy" id="1071718"/>
    <lineage>
        <taxon>Bacteria</taxon>
        <taxon>Bacillati</taxon>
        <taxon>Bacillota</taxon>
        <taxon>Bacilli</taxon>
        <taxon>Bacillales</taxon>
        <taxon>Bacillaceae</taxon>
        <taxon>Bacillus</taxon>
    </lineage>
</organism>
<accession>A0A7V7RL93</accession>
<feature type="domain" description="Flagellar basal body rod protein N-terminal" evidence="4">
    <location>
        <begin position="7"/>
        <end position="35"/>
    </location>
</feature>
<dbReference type="SUPFAM" id="SSF117143">
    <property type="entry name" value="Flagellar hook protein flgE"/>
    <property type="match status" value="1"/>
</dbReference>
<keyword evidence="8" id="KW-1185">Reference proteome</keyword>
<evidence type="ECO:0000313" key="7">
    <source>
        <dbReference type="EMBL" id="KAB2332532.1"/>
    </source>
</evidence>
<comment type="caution">
    <text evidence="7">The sequence shown here is derived from an EMBL/GenBank/DDBJ whole genome shotgun (WGS) entry which is preliminary data.</text>
</comment>
<evidence type="ECO:0000313" key="8">
    <source>
        <dbReference type="Proteomes" id="UP000441354"/>
    </source>
</evidence>
<dbReference type="PANTHER" id="PTHR30435:SF19">
    <property type="entry name" value="FLAGELLAR BASAL-BODY ROD PROTEIN FLGG"/>
    <property type="match status" value="1"/>
</dbReference>
<dbReference type="InterPro" id="IPR019776">
    <property type="entry name" value="Flagellar_basal_body_rod_CS"/>
</dbReference>
<protein>
    <submittedName>
        <fullName evidence="7">Flagellar hook-basal body protein</fullName>
    </submittedName>
</protein>
<proteinExistence type="inferred from homology"/>
<dbReference type="InterPro" id="IPR037925">
    <property type="entry name" value="FlgE/F/G-like"/>
</dbReference>
<keyword evidence="7" id="KW-0282">Flagellum</keyword>
<dbReference type="Pfam" id="PF06429">
    <property type="entry name" value="Flg_bbr_C"/>
    <property type="match status" value="1"/>
</dbReference>
<evidence type="ECO:0000259" key="4">
    <source>
        <dbReference type="Pfam" id="PF00460"/>
    </source>
</evidence>